<dbReference type="AlphaFoldDB" id="A0A1M7BAI7"/>
<dbReference type="OrthoDB" id="1114934at2"/>
<evidence type="ECO:0000313" key="2">
    <source>
        <dbReference type="EMBL" id="GGE96331.1"/>
    </source>
</evidence>
<dbReference type="InterPro" id="IPR025164">
    <property type="entry name" value="Toastrack_DUF4097"/>
</dbReference>
<dbReference type="Pfam" id="PF13349">
    <property type="entry name" value="DUF4097"/>
    <property type="match status" value="1"/>
</dbReference>
<feature type="domain" description="DUF4097" evidence="1">
    <location>
        <begin position="150"/>
        <end position="216"/>
    </location>
</feature>
<sequence>MIRKTFFIVMSLCMISLYGQKESSTSEQTYKVATNKGKLKIDLGRATIEGYDGKEIIFSNSKINREVDDRAKGLRAINALGLEDNTGLGINVVEKNGVIEVNQLRRISPPDIKILVPKGMIISFSHESQFGSKITFKNIENEIEATSTYNNMIFENVTGPTTINSIYGNIDAKFNQNIKGALSIVSIYGKVDISIPKIAKANVKITTNYGEILVDPKLGLKLEDSSGMIKYNDQLNATLNGGGNSFNFRSDYETVYLRAL</sequence>
<proteinExistence type="predicted"/>
<reference evidence="2" key="1">
    <citation type="journal article" date="2014" name="Int. J. Syst. Evol. Microbiol.">
        <title>Complete genome of a new Firmicutes species belonging to the dominant human colonic microbiota ('Ruminococcus bicirculans') reveals two chromosomes and a selective capacity to utilize plant glucans.</title>
        <authorList>
            <consortium name="NISC Comparative Sequencing Program"/>
            <person name="Wegmann U."/>
            <person name="Louis P."/>
            <person name="Goesmann A."/>
            <person name="Henrissat B."/>
            <person name="Duncan S.H."/>
            <person name="Flint H.J."/>
        </authorList>
    </citation>
    <scope>NUCLEOTIDE SEQUENCE</scope>
    <source>
        <strain evidence="2">CGMCC 1.12707</strain>
    </source>
</reference>
<dbReference type="Proteomes" id="UP000184120">
    <property type="component" value="Unassembled WGS sequence"/>
</dbReference>
<dbReference type="RefSeq" id="WP_143147331.1">
    <property type="nucleotide sequence ID" value="NZ_BMFL01000007.1"/>
</dbReference>
<accession>A0A1M7BAI7</accession>
<organism evidence="3 4">
    <name type="scientific">Chishuiella changwenlii</name>
    <dbReference type="NCBI Taxonomy" id="1434701"/>
    <lineage>
        <taxon>Bacteria</taxon>
        <taxon>Pseudomonadati</taxon>
        <taxon>Bacteroidota</taxon>
        <taxon>Flavobacteriia</taxon>
        <taxon>Flavobacteriales</taxon>
        <taxon>Weeksellaceae</taxon>
        <taxon>Chishuiella</taxon>
    </lineage>
</organism>
<reference evidence="3" key="3">
    <citation type="submission" date="2016-11" db="EMBL/GenBank/DDBJ databases">
        <authorList>
            <person name="Jaros S."/>
            <person name="Januszkiewicz K."/>
            <person name="Wedrychowicz H."/>
        </authorList>
    </citation>
    <scope>NUCLEOTIDE SEQUENCE [LARGE SCALE GENOMIC DNA]</scope>
    <source>
        <strain evidence="3">DSM 27989</strain>
    </source>
</reference>
<evidence type="ECO:0000313" key="4">
    <source>
        <dbReference type="Proteomes" id="UP000184120"/>
    </source>
</evidence>
<gene>
    <name evidence="2" type="ORF">GCM10010984_12310</name>
    <name evidence="3" type="ORF">SAMN05443634_110107</name>
</gene>
<evidence type="ECO:0000313" key="3">
    <source>
        <dbReference type="EMBL" id="SHL52058.1"/>
    </source>
</evidence>
<dbReference type="EMBL" id="BMFL01000007">
    <property type="protein sequence ID" value="GGE96331.1"/>
    <property type="molecule type" value="Genomic_DNA"/>
</dbReference>
<evidence type="ECO:0000259" key="1">
    <source>
        <dbReference type="Pfam" id="PF13349"/>
    </source>
</evidence>
<reference evidence="4" key="2">
    <citation type="submission" date="2016-11" db="EMBL/GenBank/DDBJ databases">
        <authorList>
            <person name="Varghese N."/>
            <person name="Submissions S."/>
        </authorList>
    </citation>
    <scope>NUCLEOTIDE SEQUENCE [LARGE SCALE GENOMIC DNA]</scope>
    <source>
        <strain evidence="4">DSM 27989</strain>
    </source>
</reference>
<reference evidence="5" key="4">
    <citation type="journal article" date="2019" name="Int. J. Syst. Evol. Microbiol.">
        <title>The Global Catalogue of Microorganisms (GCM) 10K type strain sequencing project: providing services to taxonomists for standard genome sequencing and annotation.</title>
        <authorList>
            <consortium name="The Broad Institute Genomics Platform"/>
            <consortium name="The Broad Institute Genome Sequencing Center for Infectious Disease"/>
            <person name="Wu L."/>
            <person name="Ma J."/>
        </authorList>
    </citation>
    <scope>NUCLEOTIDE SEQUENCE [LARGE SCALE GENOMIC DNA]</scope>
    <source>
        <strain evidence="5">CGMCC 1.12707</strain>
    </source>
</reference>
<protein>
    <recommendedName>
        <fullName evidence="1">DUF4097 domain-containing protein</fullName>
    </recommendedName>
</protein>
<dbReference type="Proteomes" id="UP000650994">
    <property type="component" value="Unassembled WGS sequence"/>
</dbReference>
<evidence type="ECO:0000313" key="5">
    <source>
        <dbReference type="Proteomes" id="UP000650994"/>
    </source>
</evidence>
<dbReference type="STRING" id="1434701.SAMN05443634_110107"/>
<keyword evidence="5" id="KW-1185">Reference proteome</keyword>
<dbReference type="EMBL" id="FRBH01000010">
    <property type="protein sequence ID" value="SHL52058.1"/>
    <property type="molecule type" value="Genomic_DNA"/>
</dbReference>
<reference evidence="2" key="5">
    <citation type="submission" date="2024-05" db="EMBL/GenBank/DDBJ databases">
        <authorList>
            <person name="Sun Q."/>
            <person name="Zhou Y."/>
        </authorList>
    </citation>
    <scope>NUCLEOTIDE SEQUENCE</scope>
    <source>
        <strain evidence="2">CGMCC 1.12707</strain>
    </source>
</reference>
<name>A0A1M7BAI7_9FLAO</name>